<dbReference type="InterPro" id="IPR001466">
    <property type="entry name" value="Beta-lactam-related"/>
</dbReference>
<dbReference type="GO" id="GO:0016787">
    <property type="term" value="F:hydrolase activity"/>
    <property type="evidence" value="ECO:0007669"/>
    <property type="project" value="UniProtKB-KW"/>
</dbReference>
<proteinExistence type="predicted"/>
<organism evidence="3 4">
    <name type="scientific">Tardiphaga robiniae</name>
    <dbReference type="NCBI Taxonomy" id="943830"/>
    <lineage>
        <taxon>Bacteria</taxon>
        <taxon>Pseudomonadati</taxon>
        <taxon>Pseudomonadota</taxon>
        <taxon>Alphaproteobacteria</taxon>
        <taxon>Hyphomicrobiales</taxon>
        <taxon>Nitrobacteraceae</taxon>
        <taxon>Tardiphaga</taxon>
    </lineage>
</organism>
<dbReference type="PANTHER" id="PTHR43283">
    <property type="entry name" value="BETA-LACTAMASE-RELATED"/>
    <property type="match status" value="1"/>
</dbReference>
<dbReference type="PANTHER" id="PTHR43283:SF3">
    <property type="entry name" value="BETA-LACTAMASE FAMILY PROTEIN (AFU_ORTHOLOGUE AFUA_5G07500)"/>
    <property type="match status" value="1"/>
</dbReference>
<keyword evidence="4" id="KW-1185">Reference proteome</keyword>
<name>A0A163ZZQ4_9BRAD</name>
<dbReference type="RefSeq" id="WP_068731536.1">
    <property type="nucleotide sequence ID" value="NZ_LVYV01000006.1"/>
</dbReference>
<dbReference type="OrthoDB" id="9808046at2"/>
<dbReference type="Pfam" id="PF00144">
    <property type="entry name" value="Beta-lactamase"/>
    <property type="match status" value="1"/>
</dbReference>
<sequence>MNAQTAAKHAISLETPELPQARPETLGLSSNRLQIMSDAFKREIDKGTTPGVTMLVSRRGQIGYFEAFGKQTPDGAAAMSKDSLFRIFSMTKPIVSLGIMQLVENGHILLNDPLAKYIPEFADTKVGVERNGALELALPLRPITIQDLLRHTSGISYEITGNGMVQRMYQKSNLRNRDITNEEHAKIVASLPLICQPGSEWNYSRSTDILGRVIEVVSGKSLGNYLTDNILAPLQMAETGFHTASANKDRIAQPFPTDPWTGEKVALFDPLEIPKMESGGGGLVSKTMDYARFCQMLLNGGTLDGNRVIGSRTLHLMASNHLNPNVKLETHLVPPGHSFGLGFAVRTDDGLAPYAGSKGQFFWSGVAGTFFWIDPQEELFAVFMSQGPGQREYFRTLIRSLVYAAVE</sequence>
<feature type="region of interest" description="Disordered" evidence="1">
    <location>
        <begin position="1"/>
        <end position="23"/>
    </location>
</feature>
<dbReference type="Gene3D" id="3.40.710.10">
    <property type="entry name" value="DD-peptidase/beta-lactamase superfamily"/>
    <property type="match status" value="1"/>
</dbReference>
<accession>A0A163ZZQ4</accession>
<dbReference type="InterPro" id="IPR050789">
    <property type="entry name" value="Diverse_Enzym_Activities"/>
</dbReference>
<dbReference type="InterPro" id="IPR012338">
    <property type="entry name" value="Beta-lactam/transpept-like"/>
</dbReference>
<dbReference type="AlphaFoldDB" id="A0A163ZZQ4"/>
<dbReference type="STRING" id="943830.A4A58_24665"/>
<protein>
    <submittedName>
        <fullName evidence="3">Serine hydrolase</fullName>
    </submittedName>
</protein>
<reference evidence="3 4" key="1">
    <citation type="submission" date="2016-03" db="EMBL/GenBank/DDBJ databases">
        <title>Microsymbionts genomes from the relict species Vavilovia formosa (Stev.) Fed.</title>
        <authorList>
            <person name="Kopat V."/>
            <person name="Chirak E."/>
            <person name="Kimeklis A."/>
            <person name="Andronov E."/>
        </authorList>
    </citation>
    <scope>NUCLEOTIDE SEQUENCE [LARGE SCALE GENOMIC DNA]</scope>
    <source>
        <strain evidence="3 4">Vaf07</strain>
    </source>
</reference>
<evidence type="ECO:0000256" key="1">
    <source>
        <dbReference type="SAM" id="MobiDB-lite"/>
    </source>
</evidence>
<feature type="domain" description="Beta-lactamase-related" evidence="2">
    <location>
        <begin position="40"/>
        <end position="394"/>
    </location>
</feature>
<keyword evidence="3" id="KW-0378">Hydrolase</keyword>
<evidence type="ECO:0000259" key="2">
    <source>
        <dbReference type="Pfam" id="PF00144"/>
    </source>
</evidence>
<dbReference type="SUPFAM" id="SSF56601">
    <property type="entry name" value="beta-lactamase/transpeptidase-like"/>
    <property type="match status" value="1"/>
</dbReference>
<evidence type="ECO:0000313" key="3">
    <source>
        <dbReference type="EMBL" id="KZD24046.1"/>
    </source>
</evidence>
<evidence type="ECO:0000313" key="4">
    <source>
        <dbReference type="Proteomes" id="UP000076574"/>
    </source>
</evidence>
<dbReference type="Proteomes" id="UP000076574">
    <property type="component" value="Unassembled WGS sequence"/>
</dbReference>
<dbReference type="EMBL" id="LVYV01000006">
    <property type="protein sequence ID" value="KZD24046.1"/>
    <property type="molecule type" value="Genomic_DNA"/>
</dbReference>
<gene>
    <name evidence="3" type="ORF">A4A58_24665</name>
</gene>
<comment type="caution">
    <text evidence="3">The sequence shown here is derived from an EMBL/GenBank/DDBJ whole genome shotgun (WGS) entry which is preliminary data.</text>
</comment>